<reference evidence="2" key="1">
    <citation type="submission" date="2024-05" db="EMBL/GenBank/DDBJ databases">
        <title>30 novel species of actinomycetes from the DSMZ collection.</title>
        <authorList>
            <person name="Nouioui I."/>
        </authorList>
    </citation>
    <scope>NUCLEOTIDE SEQUENCE</scope>
    <source>
        <strain evidence="2">DSM 40473</strain>
    </source>
</reference>
<organism evidence="2 3">
    <name type="scientific">Streptomyces hesseae</name>
    <dbReference type="NCBI Taxonomy" id="3075519"/>
    <lineage>
        <taxon>Bacteria</taxon>
        <taxon>Bacillati</taxon>
        <taxon>Actinomycetota</taxon>
        <taxon>Actinomycetes</taxon>
        <taxon>Kitasatosporales</taxon>
        <taxon>Streptomycetaceae</taxon>
        <taxon>Streptomyces</taxon>
    </lineage>
</organism>
<evidence type="ECO:0000313" key="2">
    <source>
        <dbReference type="EMBL" id="MDT0453789.1"/>
    </source>
</evidence>
<dbReference type="EMBL" id="JAVRFI010000037">
    <property type="protein sequence ID" value="MDT0453789.1"/>
    <property type="molecule type" value="Genomic_DNA"/>
</dbReference>
<gene>
    <name evidence="2" type="ORF">RM609_32635</name>
</gene>
<feature type="region of interest" description="Disordered" evidence="1">
    <location>
        <begin position="1"/>
        <end position="24"/>
    </location>
</feature>
<keyword evidence="3" id="KW-1185">Reference proteome</keyword>
<sequence>MTDTIANAEAGTNPIRRRPPVKPPPRAVKAWNLLNEKGVVHSTCGIDRRAFEHLQRHELAVVTIIGRQEWVAELDPRLRVPLSMAIPAPVPPVPPSADDLALLPLRIREPAHLAAARIHRKQCYDYTEVVEAGEVVGWVYGIYDREFGWVTADAQTEQPRYSSREDAAGPLRVARRAELAATAHARQAAAAVHPTPHVFRPIPAEDDQRVLGWTFRPGVGHIWNRHAWVTADGTVGRRTYKYGTEAAHALRQHLAGPEDLWQSEAARERVRRVHRRSFNFTAVNREGPQRPFLGWVFYVAPRPNDFAYGTHVYGWVTQAGQVGGELATTRDEAMGALAADWVLDQPHVAPRPVP</sequence>
<proteinExistence type="predicted"/>
<dbReference type="RefSeq" id="WP_311615992.1">
    <property type="nucleotide sequence ID" value="NZ_JAVRFI010000037.1"/>
</dbReference>
<evidence type="ECO:0000256" key="1">
    <source>
        <dbReference type="SAM" id="MobiDB-lite"/>
    </source>
</evidence>
<comment type="caution">
    <text evidence="2">The sequence shown here is derived from an EMBL/GenBank/DDBJ whole genome shotgun (WGS) entry which is preliminary data.</text>
</comment>
<accession>A0ABU2SXR2</accession>
<dbReference type="Proteomes" id="UP001180531">
    <property type="component" value="Unassembled WGS sequence"/>
</dbReference>
<protein>
    <submittedName>
        <fullName evidence="2">Uncharacterized protein</fullName>
    </submittedName>
</protein>
<evidence type="ECO:0000313" key="3">
    <source>
        <dbReference type="Proteomes" id="UP001180531"/>
    </source>
</evidence>
<name>A0ABU2SXR2_9ACTN</name>